<comment type="caution">
    <text evidence="1">The sequence shown here is derived from an EMBL/GenBank/DDBJ whole genome shotgun (WGS) entry which is preliminary data.</text>
</comment>
<proteinExistence type="predicted"/>
<evidence type="ECO:0000313" key="2">
    <source>
        <dbReference type="Proteomes" id="UP000288216"/>
    </source>
</evidence>
<protein>
    <submittedName>
        <fullName evidence="1">Uncharacterized protein</fullName>
    </submittedName>
</protein>
<accession>A0A401PR12</accession>
<dbReference type="OrthoDB" id="10564258at2759"/>
<evidence type="ECO:0000313" key="1">
    <source>
        <dbReference type="EMBL" id="GCB75569.1"/>
    </source>
</evidence>
<sequence>MLNSGMLSRSLAEAKRRRTIGVTLRLASLAGLSISQYSMPETELSEEEKEDKMQLIDELAQLSPNERMKVIQQLTMSIDEKREIRDQVQQKIGPRSAEKDVQIHRCTQLVYKAFFVSLNGNMFIGGGSGASRARH</sequence>
<reference evidence="1 2" key="1">
    <citation type="journal article" date="2018" name="Nat. Ecol. Evol.">
        <title>Shark genomes provide insights into elasmobranch evolution and the origin of vertebrates.</title>
        <authorList>
            <person name="Hara Y"/>
            <person name="Yamaguchi K"/>
            <person name="Onimaru K"/>
            <person name="Kadota M"/>
            <person name="Koyanagi M"/>
            <person name="Keeley SD"/>
            <person name="Tatsumi K"/>
            <person name="Tanaka K"/>
            <person name="Motone F"/>
            <person name="Kageyama Y"/>
            <person name="Nozu R"/>
            <person name="Adachi N"/>
            <person name="Nishimura O"/>
            <person name="Nakagawa R"/>
            <person name="Tanegashima C"/>
            <person name="Kiyatake I"/>
            <person name="Matsumoto R"/>
            <person name="Murakumo K"/>
            <person name="Nishida K"/>
            <person name="Terakita A"/>
            <person name="Kuratani S"/>
            <person name="Sato K"/>
            <person name="Hyodo S Kuraku.S."/>
        </authorList>
    </citation>
    <scope>NUCLEOTIDE SEQUENCE [LARGE SCALE GENOMIC DNA]</scope>
</reference>
<organism evidence="1 2">
    <name type="scientific">Scyliorhinus torazame</name>
    <name type="common">Cloudy catshark</name>
    <name type="synonym">Catulus torazame</name>
    <dbReference type="NCBI Taxonomy" id="75743"/>
    <lineage>
        <taxon>Eukaryota</taxon>
        <taxon>Metazoa</taxon>
        <taxon>Chordata</taxon>
        <taxon>Craniata</taxon>
        <taxon>Vertebrata</taxon>
        <taxon>Chondrichthyes</taxon>
        <taxon>Elasmobranchii</taxon>
        <taxon>Galeomorphii</taxon>
        <taxon>Galeoidea</taxon>
        <taxon>Carcharhiniformes</taxon>
        <taxon>Scyliorhinidae</taxon>
        <taxon>Scyliorhinus</taxon>
    </lineage>
</organism>
<dbReference type="Proteomes" id="UP000288216">
    <property type="component" value="Unassembled WGS sequence"/>
</dbReference>
<name>A0A401PR12_SCYTO</name>
<dbReference type="AlphaFoldDB" id="A0A401PR12"/>
<gene>
    <name evidence="1" type="ORF">scyTo_0020371</name>
</gene>
<dbReference type="EMBL" id="BFAA01016381">
    <property type="protein sequence ID" value="GCB75569.1"/>
    <property type="molecule type" value="Genomic_DNA"/>
</dbReference>
<keyword evidence="2" id="KW-1185">Reference proteome</keyword>